<keyword evidence="4 10" id="KW-0378">Hydrolase</keyword>
<dbReference type="InterPro" id="IPR001360">
    <property type="entry name" value="Glyco_hydro_1"/>
</dbReference>
<keyword evidence="8" id="KW-0624">Polysaccharide degradation</keyword>
<comment type="caution">
    <text evidence="11">The sequence shown here is derived from an EMBL/GenBank/DDBJ whole genome shotgun (WGS) entry which is preliminary data.</text>
</comment>
<evidence type="ECO:0000256" key="2">
    <source>
        <dbReference type="ARBA" id="ARBA00010838"/>
    </source>
</evidence>
<dbReference type="InterPro" id="IPR018120">
    <property type="entry name" value="Glyco_hydro_1_AS"/>
</dbReference>
<dbReference type="NCBIfam" id="TIGR03356">
    <property type="entry name" value="BGL"/>
    <property type="match status" value="1"/>
</dbReference>
<reference evidence="11 12" key="1">
    <citation type="submission" date="2024-11" db="EMBL/GenBank/DDBJ databases">
        <title>The Natural Products Discovery Center: Release of the First 8490 Sequenced Strains for Exploring Actinobacteria Biosynthetic Diversity.</title>
        <authorList>
            <person name="Kalkreuter E."/>
            <person name="Kautsar S.A."/>
            <person name="Yang D."/>
            <person name="Bader C.D."/>
            <person name="Teijaro C.N."/>
            <person name="Fluegel L."/>
            <person name="Davis C.M."/>
            <person name="Simpson J.R."/>
            <person name="Lauterbach L."/>
            <person name="Steele A.D."/>
            <person name="Gui C."/>
            <person name="Meng S."/>
            <person name="Li G."/>
            <person name="Viehrig K."/>
            <person name="Ye F."/>
            <person name="Su P."/>
            <person name="Kiefer A.F."/>
            <person name="Nichols A."/>
            <person name="Cepeda A.J."/>
            <person name="Yan W."/>
            <person name="Fan B."/>
            <person name="Jiang Y."/>
            <person name="Adhikari A."/>
            <person name="Zheng C.-J."/>
            <person name="Schuster L."/>
            <person name="Cowan T.M."/>
            <person name="Smanski M.J."/>
            <person name="Chevrette M.G."/>
            <person name="De Carvalho L.P.S."/>
            <person name="Shen B."/>
        </authorList>
    </citation>
    <scope>NUCLEOTIDE SEQUENCE [LARGE SCALE GENOMIC DNA]</scope>
    <source>
        <strain evidence="11 12">NPDC078403</strain>
    </source>
</reference>
<organism evidence="11 12">
    <name type="scientific">Pseudoalteromonas rhizosphaerae</name>
    <dbReference type="NCBI Taxonomy" id="2518973"/>
    <lineage>
        <taxon>Bacteria</taxon>
        <taxon>Pseudomonadati</taxon>
        <taxon>Pseudomonadota</taxon>
        <taxon>Gammaproteobacteria</taxon>
        <taxon>Alteromonadales</taxon>
        <taxon>Pseudoalteromonadaceae</taxon>
        <taxon>Pseudoalteromonas</taxon>
    </lineage>
</organism>
<evidence type="ECO:0000256" key="7">
    <source>
        <dbReference type="ARBA" id="ARBA00023295"/>
    </source>
</evidence>
<evidence type="ECO:0000256" key="4">
    <source>
        <dbReference type="ARBA" id="ARBA00022801"/>
    </source>
</evidence>
<dbReference type="InterPro" id="IPR033132">
    <property type="entry name" value="GH_1_N_CS"/>
</dbReference>
<comment type="catalytic activity">
    <reaction evidence="1 10">
        <text>Hydrolysis of terminal, non-reducing beta-D-glucosyl residues with release of beta-D-glucose.</text>
        <dbReference type="EC" id="3.2.1.21"/>
    </reaction>
</comment>
<keyword evidence="5" id="KW-0136">Cellulose degradation</keyword>
<gene>
    <name evidence="11" type="ORF">ACI2JU_09700</name>
</gene>
<dbReference type="PRINTS" id="PR00131">
    <property type="entry name" value="GLHYDRLASE1"/>
</dbReference>
<evidence type="ECO:0000256" key="9">
    <source>
        <dbReference type="PROSITE-ProRule" id="PRU10055"/>
    </source>
</evidence>
<dbReference type="PROSITE" id="PS00572">
    <property type="entry name" value="GLYCOSYL_HYDROL_F1_1"/>
    <property type="match status" value="1"/>
</dbReference>
<evidence type="ECO:0000256" key="3">
    <source>
        <dbReference type="ARBA" id="ARBA00012744"/>
    </source>
</evidence>
<keyword evidence="7 10" id="KW-0326">Glycosidase</keyword>
<protein>
    <recommendedName>
        <fullName evidence="3 10">Beta-glucosidase</fullName>
        <ecNumber evidence="3 10">3.2.1.21</ecNumber>
    </recommendedName>
</protein>
<keyword evidence="12" id="KW-1185">Reference proteome</keyword>
<dbReference type="Pfam" id="PF00232">
    <property type="entry name" value="Glyco_hydro_1"/>
    <property type="match status" value="1"/>
</dbReference>
<dbReference type="EC" id="3.2.1.21" evidence="3 10"/>
<accession>A0ABW8KWJ1</accession>
<proteinExistence type="inferred from homology"/>
<evidence type="ECO:0000256" key="6">
    <source>
        <dbReference type="ARBA" id="ARBA00023277"/>
    </source>
</evidence>
<dbReference type="SUPFAM" id="SSF51445">
    <property type="entry name" value="(Trans)glycosidases"/>
    <property type="match status" value="1"/>
</dbReference>
<name>A0ABW8KWJ1_9GAMM</name>
<evidence type="ECO:0000256" key="8">
    <source>
        <dbReference type="ARBA" id="ARBA00023326"/>
    </source>
</evidence>
<dbReference type="InterPro" id="IPR017853">
    <property type="entry name" value="GH"/>
</dbReference>
<evidence type="ECO:0000256" key="5">
    <source>
        <dbReference type="ARBA" id="ARBA00023001"/>
    </source>
</evidence>
<dbReference type="EMBL" id="JBJDOT010000011">
    <property type="protein sequence ID" value="MFK3864149.1"/>
    <property type="molecule type" value="Genomic_DNA"/>
</dbReference>
<dbReference type="InterPro" id="IPR017736">
    <property type="entry name" value="Glyco_hydro_1_beta-glucosidase"/>
</dbReference>
<comment type="similarity">
    <text evidence="2 10">Belongs to the glycosyl hydrolase 1 family.</text>
</comment>
<sequence>MHLIVFKTISLPPSSALLKPQFTFGVATASFQIEGARSARLTSIWDTFCDQPGAITDNSNGDTACNHVELWQQDIAMIADLAVDAYRLSISWPRVLHQDGSINQQGIGFYRDLLTALKARNIKTYVTLYHWDLPQHLEDNGGWLNRDTAYAFAHYTDLVTKQLTGLVDSYATLNEPFCSAYLGYEVGVHAPGIKSQQAGRQAAHHLLLAHGLAMQVLRANCPNIEAGIVLNFSPAYPLTENDTQAALLADQYHNQWYIKAVLEGQYPALLNSLSSEVQPHIAADDMAIISQKIDFIGVNYYTRIHYQNTDDNWFAEAQINNIAVTDMGWEVYPQGLTELLISLNELYQLPKVYVTENGAAMADTLRDGQVLDTERVSYYHTHLNAVHDAVEQGVDIQGYFAWSLMDNFEWAYGYEKRFGLVYVDYENQQRILKESAIQYRALLTQRKK</sequence>
<dbReference type="Proteomes" id="UP001620262">
    <property type="component" value="Unassembled WGS sequence"/>
</dbReference>
<dbReference type="PROSITE" id="PS00653">
    <property type="entry name" value="GLYCOSYL_HYDROL_F1_2"/>
    <property type="match status" value="1"/>
</dbReference>
<evidence type="ECO:0000313" key="12">
    <source>
        <dbReference type="Proteomes" id="UP001620262"/>
    </source>
</evidence>
<dbReference type="Gene3D" id="3.20.20.80">
    <property type="entry name" value="Glycosidases"/>
    <property type="match status" value="1"/>
</dbReference>
<evidence type="ECO:0000256" key="10">
    <source>
        <dbReference type="RuleBase" id="RU361175"/>
    </source>
</evidence>
<dbReference type="RefSeq" id="WP_404675317.1">
    <property type="nucleotide sequence ID" value="NZ_JBJDOT010000011.1"/>
</dbReference>
<evidence type="ECO:0000256" key="1">
    <source>
        <dbReference type="ARBA" id="ARBA00000448"/>
    </source>
</evidence>
<dbReference type="PANTHER" id="PTHR10353:SF36">
    <property type="entry name" value="LP05116P"/>
    <property type="match status" value="1"/>
</dbReference>
<keyword evidence="6" id="KW-0119">Carbohydrate metabolism</keyword>
<dbReference type="GO" id="GO:0008422">
    <property type="term" value="F:beta-glucosidase activity"/>
    <property type="evidence" value="ECO:0007669"/>
    <property type="project" value="UniProtKB-EC"/>
</dbReference>
<dbReference type="PANTHER" id="PTHR10353">
    <property type="entry name" value="GLYCOSYL HYDROLASE"/>
    <property type="match status" value="1"/>
</dbReference>
<evidence type="ECO:0000313" key="11">
    <source>
        <dbReference type="EMBL" id="MFK3864149.1"/>
    </source>
</evidence>
<feature type="active site" description="Nucleophile" evidence="9">
    <location>
        <position position="356"/>
    </location>
</feature>